<dbReference type="AlphaFoldDB" id="A0A5J4R1T7"/>
<evidence type="ECO:0000313" key="1">
    <source>
        <dbReference type="EMBL" id="KAA6327876.1"/>
    </source>
</evidence>
<gene>
    <name evidence="1" type="ORF">EZS27_023180</name>
</gene>
<sequence>MHQWGGKGGVPPYTDYPNYVYPYTVTLPHYTWRYKYESDYSFTTWEFVFLKYGDNDDETLSLLGEHGMYNTSYSKNIDVKTDTEFVITFLTNKILNPLTIFVIDNKKFYCKQLHYKIRPQGIVKEVEGTFYPIN</sequence>
<accession>A0A5J4R1T7</accession>
<protein>
    <submittedName>
        <fullName evidence="1">Uncharacterized protein</fullName>
    </submittedName>
</protein>
<dbReference type="EMBL" id="SNRY01001916">
    <property type="protein sequence ID" value="KAA6327876.1"/>
    <property type="molecule type" value="Genomic_DNA"/>
</dbReference>
<organism evidence="1">
    <name type="scientific">termite gut metagenome</name>
    <dbReference type="NCBI Taxonomy" id="433724"/>
    <lineage>
        <taxon>unclassified sequences</taxon>
        <taxon>metagenomes</taxon>
        <taxon>organismal metagenomes</taxon>
    </lineage>
</organism>
<name>A0A5J4R1T7_9ZZZZ</name>
<proteinExistence type="predicted"/>
<reference evidence="1" key="1">
    <citation type="submission" date="2019-03" db="EMBL/GenBank/DDBJ databases">
        <title>Single cell metagenomics reveals metabolic interactions within the superorganism composed of flagellate Streblomastix strix and complex community of Bacteroidetes bacteria on its surface.</title>
        <authorList>
            <person name="Treitli S.C."/>
            <person name="Kolisko M."/>
            <person name="Husnik F."/>
            <person name="Keeling P."/>
            <person name="Hampl V."/>
        </authorList>
    </citation>
    <scope>NUCLEOTIDE SEQUENCE</scope>
    <source>
        <strain evidence="1">STM</strain>
    </source>
</reference>
<comment type="caution">
    <text evidence="1">The sequence shown here is derived from an EMBL/GenBank/DDBJ whole genome shotgun (WGS) entry which is preliminary data.</text>
</comment>